<dbReference type="EMBL" id="CP036264">
    <property type="protein sequence ID" value="QEF96383.1"/>
    <property type="molecule type" value="Genomic_DNA"/>
</dbReference>
<dbReference type="CDD" id="cd02966">
    <property type="entry name" value="TlpA_like_family"/>
    <property type="match status" value="1"/>
</dbReference>
<dbReference type="Pfam" id="PF08534">
    <property type="entry name" value="Redoxin"/>
    <property type="match status" value="1"/>
</dbReference>
<dbReference type="PROSITE" id="PS51352">
    <property type="entry name" value="THIOREDOXIN_2"/>
    <property type="match status" value="1"/>
</dbReference>
<name>A0A5B9M6U1_9BACT</name>
<evidence type="ECO:0000259" key="6">
    <source>
        <dbReference type="PROSITE" id="PS51352"/>
    </source>
</evidence>
<dbReference type="PROSITE" id="PS00194">
    <property type="entry name" value="THIOREDOXIN_1"/>
    <property type="match status" value="1"/>
</dbReference>
<feature type="chain" id="PRO_5022987798" evidence="5">
    <location>
        <begin position="21"/>
        <end position="510"/>
    </location>
</feature>
<dbReference type="InterPro" id="IPR036249">
    <property type="entry name" value="Thioredoxin-like_sf"/>
</dbReference>
<evidence type="ECO:0000313" key="8">
    <source>
        <dbReference type="Proteomes" id="UP000321353"/>
    </source>
</evidence>
<dbReference type="GO" id="GO:0017004">
    <property type="term" value="P:cytochrome complex assembly"/>
    <property type="evidence" value="ECO:0007669"/>
    <property type="project" value="UniProtKB-KW"/>
</dbReference>
<dbReference type="GO" id="GO:0030313">
    <property type="term" value="C:cell envelope"/>
    <property type="evidence" value="ECO:0007669"/>
    <property type="project" value="UniProtKB-SubCell"/>
</dbReference>
<evidence type="ECO:0000256" key="4">
    <source>
        <dbReference type="ARBA" id="ARBA00023284"/>
    </source>
</evidence>
<comment type="subcellular location">
    <subcellularLocation>
        <location evidence="1">Cell envelope</location>
    </subcellularLocation>
</comment>
<dbReference type="InterPro" id="IPR017937">
    <property type="entry name" value="Thioredoxin_CS"/>
</dbReference>
<dbReference type="InterPro" id="IPR013766">
    <property type="entry name" value="Thioredoxin_domain"/>
</dbReference>
<gene>
    <name evidence="7" type="primary">resA_2</name>
    <name evidence="7" type="ORF">Mal15_04110</name>
</gene>
<evidence type="ECO:0000256" key="5">
    <source>
        <dbReference type="SAM" id="SignalP"/>
    </source>
</evidence>
<dbReference type="PANTHER" id="PTHR42852:SF6">
    <property type="entry name" value="THIOL:DISULFIDE INTERCHANGE PROTEIN DSBE"/>
    <property type="match status" value="1"/>
</dbReference>
<sequence precursor="true">MIRLMNASLLICLLIPSAHAADHLYGTIDGWGQMVDPDGDCRFQVGKNGVTVGFGPGPHGLDAESNRMNAPRVLRSISGDHSVSVIVQGNLPLPELPYAYVSGGLILIQDLRSYIRLERASFIRNGKKSFYTNFEQRIDAKRTRMGRFADYPLDAARDVELRLEISGSIVRGLVRHVGEEWHEMGTAKVPAGRNFHAGISGVKTIPDEVDVTFSDFRIQPARSVEASDSSEIDLSPAAQSAALPTLPNSALMKLLPRINQLQARSKNVSEMSDEEIDQLIEDAKALAAEDVDGLPQPLALGIANGLASSFRQAGNPHTAVRVYREFADLLQQRGEDDPKIKSPIASLKRSADKLQAKLDLIGKPIVVDGVLISGEPIDWTDYEGKVVLVDFWASWCGPCRREIPNIKEQYEAYHDRGFDVVGVCLDRDRDKAEEYIDSAEIPWPSIYDPDAKGKSMAERYDITVIPTAILVDQDGKIVSLEARGETLPALLEELIGPAESPEAEESPETS</sequence>
<dbReference type="Gene3D" id="3.40.30.10">
    <property type="entry name" value="Glutaredoxin"/>
    <property type="match status" value="1"/>
</dbReference>
<evidence type="ECO:0000256" key="1">
    <source>
        <dbReference type="ARBA" id="ARBA00004196"/>
    </source>
</evidence>
<dbReference type="Proteomes" id="UP000321353">
    <property type="component" value="Chromosome"/>
</dbReference>
<feature type="domain" description="Thioredoxin" evidence="6">
    <location>
        <begin position="345"/>
        <end position="500"/>
    </location>
</feature>
<evidence type="ECO:0000256" key="2">
    <source>
        <dbReference type="ARBA" id="ARBA00022748"/>
    </source>
</evidence>
<dbReference type="PANTHER" id="PTHR42852">
    <property type="entry name" value="THIOL:DISULFIDE INTERCHANGE PROTEIN DSBE"/>
    <property type="match status" value="1"/>
</dbReference>
<keyword evidence="5" id="KW-0732">Signal</keyword>
<evidence type="ECO:0000313" key="7">
    <source>
        <dbReference type="EMBL" id="QEF96383.1"/>
    </source>
</evidence>
<keyword evidence="8" id="KW-1185">Reference proteome</keyword>
<dbReference type="AlphaFoldDB" id="A0A5B9M6U1"/>
<dbReference type="InterPro" id="IPR050553">
    <property type="entry name" value="Thioredoxin_ResA/DsbE_sf"/>
</dbReference>
<evidence type="ECO:0000256" key="3">
    <source>
        <dbReference type="ARBA" id="ARBA00023157"/>
    </source>
</evidence>
<accession>A0A5B9M6U1</accession>
<feature type="signal peptide" evidence="5">
    <location>
        <begin position="1"/>
        <end position="20"/>
    </location>
</feature>
<dbReference type="InterPro" id="IPR013740">
    <property type="entry name" value="Redoxin"/>
</dbReference>
<protein>
    <submittedName>
        <fullName evidence="7">Thiol-disulfide oxidoreductase ResA</fullName>
    </submittedName>
</protein>
<keyword evidence="3" id="KW-1015">Disulfide bond</keyword>
<reference evidence="7 8" key="1">
    <citation type="submission" date="2019-02" db="EMBL/GenBank/DDBJ databases">
        <title>Planctomycetal bacteria perform biofilm scaping via a novel small molecule.</title>
        <authorList>
            <person name="Jeske O."/>
            <person name="Boedeker C."/>
            <person name="Wiegand S."/>
            <person name="Breitling P."/>
            <person name="Kallscheuer N."/>
            <person name="Jogler M."/>
            <person name="Rohde M."/>
            <person name="Petersen J."/>
            <person name="Medema M.H."/>
            <person name="Surup F."/>
            <person name="Jogler C."/>
        </authorList>
    </citation>
    <scope>NUCLEOTIDE SEQUENCE [LARGE SCALE GENOMIC DNA]</scope>
    <source>
        <strain evidence="7 8">Mal15</strain>
    </source>
</reference>
<keyword evidence="4" id="KW-0676">Redox-active center</keyword>
<dbReference type="Gene3D" id="2.60.120.200">
    <property type="match status" value="1"/>
</dbReference>
<proteinExistence type="predicted"/>
<dbReference type="GO" id="GO:0016491">
    <property type="term" value="F:oxidoreductase activity"/>
    <property type="evidence" value="ECO:0007669"/>
    <property type="project" value="InterPro"/>
</dbReference>
<keyword evidence="2" id="KW-0201">Cytochrome c-type biogenesis</keyword>
<dbReference type="KEGG" id="smam:Mal15_04110"/>
<dbReference type="SUPFAM" id="SSF52833">
    <property type="entry name" value="Thioredoxin-like"/>
    <property type="match status" value="1"/>
</dbReference>
<organism evidence="7 8">
    <name type="scientific">Stieleria maiorica</name>
    <dbReference type="NCBI Taxonomy" id="2795974"/>
    <lineage>
        <taxon>Bacteria</taxon>
        <taxon>Pseudomonadati</taxon>
        <taxon>Planctomycetota</taxon>
        <taxon>Planctomycetia</taxon>
        <taxon>Pirellulales</taxon>
        <taxon>Pirellulaceae</taxon>
        <taxon>Stieleria</taxon>
    </lineage>
</organism>